<evidence type="ECO:0000313" key="14">
    <source>
        <dbReference type="EMBL" id="OGH68742.1"/>
    </source>
</evidence>
<keyword evidence="6 8" id="KW-0446">Lipid-binding</keyword>
<comment type="caution">
    <text evidence="14">The sequence shown here is derived from an EMBL/GenBank/DDBJ whole genome shotgun (WGS) entry which is preliminary data.</text>
</comment>
<dbReference type="HAMAP" id="MF_00377">
    <property type="entry name" value="DnaA_bact"/>
    <property type="match status" value="1"/>
</dbReference>
<sequence length="483" mass="55143">MTNNEMWQTVLAELELNISKANFITWFKKTGIITFQAGQVLICVPNAFTKAWLEKKYHQEVIKSLERVSGKPIKKLEYKIENIKNVLEQEVFMNATENTVANEPIFSPEPAFSINSQPYYNPQYSNQNYSPQKQQQNTNGGFVLNPKYSFDNFVVGKGSELAYAAAQAVCQRPGEAYNPLFIYGGVGLGKTHLIQAVGNELIKRNPSINIMYVSAEKFSNDFIGSIKERTAKEFQIRYRHIDILLIDDIQFIAGKEGTQESFFHTFNELHQANKQVILTSDRPPKAIPALEDRLKSRFEWGMIADVAPPDFETKVAILERKCNEKNFLISLKLIQTVAITIQNNIRELEGVLNKIIAWHQLKNIQPTPESIKSILAQRAGATVRQSLTPMQLIDTVGQFYSLSKDDLLGKNREKKVSTPRQIIMYLMREELKMSYPAIGEELGGRDHTTAMHAHEKIVVEIDNDLKLKQEVELLKQRLYINNM</sequence>
<dbReference type="FunFam" id="3.40.50.300:FF:000668">
    <property type="entry name" value="Chromosomal replication initiator protein DnaA"/>
    <property type="match status" value="1"/>
</dbReference>
<dbReference type="GO" id="GO:0003688">
    <property type="term" value="F:DNA replication origin binding"/>
    <property type="evidence" value="ECO:0007669"/>
    <property type="project" value="UniProtKB-UniRule"/>
</dbReference>
<dbReference type="Pfam" id="PF00308">
    <property type="entry name" value="Bac_DnaA"/>
    <property type="match status" value="1"/>
</dbReference>
<dbReference type="GO" id="GO:0006275">
    <property type="term" value="P:regulation of DNA replication"/>
    <property type="evidence" value="ECO:0007669"/>
    <property type="project" value="UniProtKB-UniRule"/>
</dbReference>
<evidence type="ECO:0000256" key="11">
    <source>
        <dbReference type="RuleBase" id="RU004227"/>
    </source>
</evidence>
<dbReference type="SMART" id="SM00382">
    <property type="entry name" value="AAA"/>
    <property type="match status" value="1"/>
</dbReference>
<feature type="binding site" evidence="8">
    <location>
        <position position="189"/>
    </location>
    <ligand>
        <name>ATP</name>
        <dbReference type="ChEBI" id="CHEBI:30616"/>
    </ligand>
</feature>
<dbReference type="InterPro" id="IPR013317">
    <property type="entry name" value="DnaA_dom"/>
</dbReference>
<dbReference type="NCBIfam" id="TIGR00362">
    <property type="entry name" value="DnaA"/>
    <property type="match status" value="1"/>
</dbReference>
<dbReference type="EMBL" id="MFQA01000032">
    <property type="protein sequence ID" value="OGH68742.1"/>
    <property type="molecule type" value="Genomic_DNA"/>
</dbReference>
<comment type="function">
    <text evidence="8 10">Plays an essential role in the initiation and regulation of chromosomal replication. ATP-DnaA binds to the origin of replication (oriC) to initiate formation of the DNA replication initiation complex once per cell cycle. Binds the DnaA box (a 9 base pair repeat at the origin) and separates the double-stranded (ds)DNA. Forms a right-handed helical filament on oriC DNA; dsDNA binds to the exterior of the filament while single-stranded (ss)DNA is stabiized in the filament's interior. The ATP-DnaA-oriC complex binds and stabilizes one strand of the AT-rich DNA unwinding element (DUE), permitting loading of DNA polymerase. After initiation quickly degrades to an ADP-DnaA complex that is not apt for DNA replication. Binds acidic phospholipids.</text>
</comment>
<dbReference type="InterPro" id="IPR013159">
    <property type="entry name" value="DnaA_C"/>
</dbReference>
<protein>
    <recommendedName>
        <fullName evidence="8 9">Chromosomal replication initiator protein DnaA</fullName>
    </recommendedName>
</protein>
<dbReference type="PRINTS" id="PR00051">
    <property type="entry name" value="DNAA"/>
</dbReference>
<organism evidence="14 15">
    <name type="scientific">Candidatus Magasanikbacteria bacterium RIFCSPHIGHO2_02_FULL_45_10</name>
    <dbReference type="NCBI Taxonomy" id="1798679"/>
    <lineage>
        <taxon>Bacteria</taxon>
        <taxon>Candidatus Magasanikiibacteriota</taxon>
    </lineage>
</organism>
<name>A0A1F6MAP7_9BACT</name>
<dbReference type="SUPFAM" id="SSF52540">
    <property type="entry name" value="P-loop containing nucleoside triphosphate hydrolases"/>
    <property type="match status" value="1"/>
</dbReference>
<accession>A0A1F6MAP7</accession>
<evidence type="ECO:0000313" key="15">
    <source>
        <dbReference type="Proteomes" id="UP000176413"/>
    </source>
</evidence>
<dbReference type="SUPFAM" id="SSF48295">
    <property type="entry name" value="TrpR-like"/>
    <property type="match status" value="1"/>
</dbReference>
<evidence type="ECO:0000256" key="5">
    <source>
        <dbReference type="ARBA" id="ARBA00022840"/>
    </source>
</evidence>
<evidence type="ECO:0000256" key="7">
    <source>
        <dbReference type="ARBA" id="ARBA00023125"/>
    </source>
</evidence>
<keyword evidence="7 8" id="KW-0238">DNA-binding</keyword>
<dbReference type="AlphaFoldDB" id="A0A1F6MAP7"/>
<dbReference type="Gene3D" id="3.30.300.180">
    <property type="match status" value="1"/>
</dbReference>
<keyword evidence="4 8" id="KW-0547">Nucleotide-binding</keyword>
<evidence type="ECO:0000256" key="8">
    <source>
        <dbReference type="HAMAP-Rule" id="MF_00377"/>
    </source>
</evidence>
<keyword evidence="3 8" id="KW-0235">DNA replication</keyword>
<evidence type="ECO:0000256" key="9">
    <source>
        <dbReference type="NCBIfam" id="TIGR00362"/>
    </source>
</evidence>
<feature type="binding site" evidence="8">
    <location>
        <position position="191"/>
    </location>
    <ligand>
        <name>ATP</name>
        <dbReference type="ChEBI" id="CHEBI:30616"/>
    </ligand>
</feature>
<evidence type="ECO:0000259" key="12">
    <source>
        <dbReference type="SMART" id="SM00382"/>
    </source>
</evidence>
<comment type="similarity">
    <text evidence="1 8 11">Belongs to the DnaA family.</text>
</comment>
<feature type="domain" description="Chromosomal replication initiator DnaA C-terminal" evidence="13">
    <location>
        <begin position="388"/>
        <end position="457"/>
    </location>
</feature>
<dbReference type="CDD" id="cd06571">
    <property type="entry name" value="Bac_DnaA_C"/>
    <property type="match status" value="1"/>
</dbReference>
<dbReference type="GO" id="GO:0008289">
    <property type="term" value="F:lipid binding"/>
    <property type="evidence" value="ECO:0007669"/>
    <property type="project" value="UniProtKB-KW"/>
</dbReference>
<dbReference type="GO" id="GO:0005737">
    <property type="term" value="C:cytoplasm"/>
    <property type="evidence" value="ECO:0007669"/>
    <property type="project" value="UniProtKB-SubCell"/>
</dbReference>
<dbReference type="CDD" id="cd00009">
    <property type="entry name" value="AAA"/>
    <property type="match status" value="1"/>
</dbReference>
<keyword evidence="5 8" id="KW-0067">ATP-binding</keyword>
<dbReference type="GO" id="GO:0005886">
    <property type="term" value="C:plasma membrane"/>
    <property type="evidence" value="ECO:0007669"/>
    <property type="project" value="TreeGrafter"/>
</dbReference>
<comment type="domain">
    <text evidence="8">Domain I is involved in oligomerization and binding regulators, domain II is flexibile and of varying length in different bacteria, domain III forms the AAA+ region, while domain IV binds dsDNA.</text>
</comment>
<feature type="region of interest" description="Domain III, AAA+ region" evidence="8">
    <location>
        <begin position="143"/>
        <end position="359"/>
    </location>
</feature>
<comment type="caution">
    <text evidence="8">Lacks conserved residue(s) required for the propagation of feature annotation.</text>
</comment>
<dbReference type="Gene3D" id="1.10.1750.10">
    <property type="match status" value="1"/>
</dbReference>
<evidence type="ECO:0000256" key="10">
    <source>
        <dbReference type="RuleBase" id="RU000577"/>
    </source>
</evidence>
<evidence type="ECO:0000259" key="13">
    <source>
        <dbReference type="SMART" id="SM00760"/>
    </source>
</evidence>
<dbReference type="Pfam" id="PF08299">
    <property type="entry name" value="Bac_DnaA_C"/>
    <property type="match status" value="1"/>
</dbReference>
<comment type="subunit">
    <text evidence="8">Oligomerizes as a right-handed, spiral filament on DNA at oriC.</text>
</comment>
<evidence type="ECO:0000256" key="6">
    <source>
        <dbReference type="ARBA" id="ARBA00023121"/>
    </source>
</evidence>
<evidence type="ECO:0000256" key="1">
    <source>
        <dbReference type="ARBA" id="ARBA00006583"/>
    </source>
</evidence>
<dbReference type="GO" id="GO:0006270">
    <property type="term" value="P:DNA replication initiation"/>
    <property type="evidence" value="ECO:0007669"/>
    <property type="project" value="UniProtKB-UniRule"/>
</dbReference>
<dbReference type="InterPro" id="IPR020591">
    <property type="entry name" value="Chromosome_initiator_DnaA-like"/>
</dbReference>
<evidence type="ECO:0000256" key="2">
    <source>
        <dbReference type="ARBA" id="ARBA00022490"/>
    </source>
</evidence>
<dbReference type="Gene3D" id="3.40.50.300">
    <property type="entry name" value="P-loop containing nucleotide triphosphate hydrolases"/>
    <property type="match status" value="1"/>
</dbReference>
<dbReference type="Gene3D" id="1.10.8.60">
    <property type="match status" value="1"/>
</dbReference>
<feature type="domain" description="AAA+ ATPase" evidence="12">
    <location>
        <begin position="176"/>
        <end position="306"/>
    </location>
</feature>
<dbReference type="InterPro" id="IPR024633">
    <property type="entry name" value="DnaA_N_dom"/>
</dbReference>
<dbReference type="PANTHER" id="PTHR30050:SF2">
    <property type="entry name" value="CHROMOSOMAL REPLICATION INITIATOR PROTEIN DNAA"/>
    <property type="match status" value="1"/>
</dbReference>
<dbReference type="SMART" id="SM00760">
    <property type="entry name" value="Bac_DnaA_C"/>
    <property type="match status" value="1"/>
</dbReference>
<dbReference type="InterPro" id="IPR003593">
    <property type="entry name" value="AAA+_ATPase"/>
</dbReference>
<dbReference type="Proteomes" id="UP000176413">
    <property type="component" value="Unassembled WGS sequence"/>
</dbReference>
<feature type="region of interest" description="Domain I, interacts with DnaA modulators" evidence="8">
    <location>
        <begin position="1"/>
        <end position="96"/>
    </location>
</feature>
<dbReference type="InterPro" id="IPR038454">
    <property type="entry name" value="DnaA_N_sf"/>
</dbReference>
<dbReference type="InterPro" id="IPR001957">
    <property type="entry name" value="Chromosome_initiator_DnaA"/>
</dbReference>
<evidence type="ECO:0000256" key="4">
    <source>
        <dbReference type="ARBA" id="ARBA00022741"/>
    </source>
</evidence>
<reference evidence="14 15" key="1">
    <citation type="journal article" date="2016" name="Nat. Commun.">
        <title>Thousands of microbial genomes shed light on interconnected biogeochemical processes in an aquifer system.</title>
        <authorList>
            <person name="Anantharaman K."/>
            <person name="Brown C.T."/>
            <person name="Hug L.A."/>
            <person name="Sharon I."/>
            <person name="Castelle C.J."/>
            <person name="Probst A.J."/>
            <person name="Thomas B.C."/>
            <person name="Singh A."/>
            <person name="Wilkins M.J."/>
            <person name="Karaoz U."/>
            <person name="Brodie E.L."/>
            <person name="Williams K.H."/>
            <person name="Hubbard S.S."/>
            <person name="Banfield J.F."/>
        </authorList>
    </citation>
    <scope>NUCLEOTIDE SEQUENCE [LARGE SCALE GENOMIC DNA]</scope>
</reference>
<keyword evidence="2 8" id="KW-0963">Cytoplasm</keyword>
<dbReference type="Pfam" id="PF11638">
    <property type="entry name" value="DnaA_N"/>
    <property type="match status" value="1"/>
</dbReference>
<gene>
    <name evidence="8" type="primary">dnaA</name>
    <name evidence="14" type="ORF">A3D53_00920</name>
</gene>
<evidence type="ECO:0000256" key="3">
    <source>
        <dbReference type="ARBA" id="ARBA00022705"/>
    </source>
</evidence>
<dbReference type="GO" id="GO:0005524">
    <property type="term" value="F:ATP binding"/>
    <property type="evidence" value="ECO:0007669"/>
    <property type="project" value="UniProtKB-UniRule"/>
</dbReference>
<feature type="binding site" evidence="8">
    <location>
        <position position="187"/>
    </location>
    <ligand>
        <name>ATP</name>
        <dbReference type="ChEBI" id="CHEBI:30616"/>
    </ligand>
</feature>
<dbReference type="PANTHER" id="PTHR30050">
    <property type="entry name" value="CHROMOSOMAL REPLICATION INITIATOR PROTEIN DNAA"/>
    <property type="match status" value="1"/>
</dbReference>
<comment type="subcellular location">
    <subcellularLocation>
        <location evidence="8">Cytoplasm</location>
    </subcellularLocation>
</comment>
<feature type="region of interest" description="Domain IV, binds dsDNA" evidence="8">
    <location>
        <begin position="360"/>
        <end position="483"/>
    </location>
</feature>
<dbReference type="InterPro" id="IPR010921">
    <property type="entry name" value="Trp_repressor/repl_initiator"/>
</dbReference>
<feature type="binding site" evidence="8">
    <location>
        <position position="190"/>
    </location>
    <ligand>
        <name>ATP</name>
        <dbReference type="ChEBI" id="CHEBI:30616"/>
    </ligand>
</feature>
<dbReference type="InterPro" id="IPR027417">
    <property type="entry name" value="P-loop_NTPase"/>
</dbReference>
<proteinExistence type="inferred from homology"/>